<feature type="region of interest" description="Disordered" evidence="1">
    <location>
        <begin position="140"/>
        <end position="183"/>
    </location>
</feature>
<name>A0A8H7EK55_9FUNG</name>
<organism evidence="2 3">
    <name type="scientific">Apophysomyces ossiformis</name>
    <dbReference type="NCBI Taxonomy" id="679940"/>
    <lineage>
        <taxon>Eukaryota</taxon>
        <taxon>Fungi</taxon>
        <taxon>Fungi incertae sedis</taxon>
        <taxon>Mucoromycota</taxon>
        <taxon>Mucoromycotina</taxon>
        <taxon>Mucoromycetes</taxon>
        <taxon>Mucorales</taxon>
        <taxon>Mucorineae</taxon>
        <taxon>Mucoraceae</taxon>
        <taxon>Apophysomyces</taxon>
    </lineage>
</organism>
<evidence type="ECO:0000313" key="2">
    <source>
        <dbReference type="EMBL" id="KAF7721105.1"/>
    </source>
</evidence>
<dbReference type="AlphaFoldDB" id="A0A8H7EK55"/>
<gene>
    <name evidence="2" type="ORF">EC973_005406</name>
</gene>
<dbReference type="PANTHER" id="PTHR21838:SF2">
    <property type="entry name" value="COILED-COIL DOMAIN-CONTAINING PROTEIN 137"/>
    <property type="match status" value="1"/>
</dbReference>
<dbReference type="EMBL" id="JABAYA010000306">
    <property type="protein sequence ID" value="KAF7721105.1"/>
    <property type="molecule type" value="Genomic_DNA"/>
</dbReference>
<dbReference type="OrthoDB" id="5876637at2759"/>
<evidence type="ECO:0000256" key="1">
    <source>
        <dbReference type="SAM" id="MobiDB-lite"/>
    </source>
</evidence>
<dbReference type="Proteomes" id="UP000605846">
    <property type="component" value="Unassembled WGS sequence"/>
</dbReference>
<dbReference type="GO" id="GO:0005634">
    <property type="term" value="C:nucleus"/>
    <property type="evidence" value="ECO:0007669"/>
    <property type="project" value="TreeGrafter"/>
</dbReference>
<dbReference type="PANTHER" id="PTHR21838">
    <property type="entry name" value="COILED-COIL DOMAIN-CONTAINING PROTEIN 137"/>
    <property type="match status" value="1"/>
</dbReference>
<feature type="compositionally biased region" description="Basic and acidic residues" evidence="1">
    <location>
        <begin position="159"/>
        <end position="177"/>
    </location>
</feature>
<protein>
    <submittedName>
        <fullName evidence="2">Uncharacterized protein</fullName>
    </submittedName>
</protein>
<feature type="region of interest" description="Disordered" evidence="1">
    <location>
        <begin position="48"/>
        <end position="72"/>
    </location>
</feature>
<feature type="compositionally biased region" description="Basic residues" evidence="1">
    <location>
        <begin position="1"/>
        <end position="17"/>
    </location>
</feature>
<comment type="caution">
    <text evidence="2">The sequence shown here is derived from an EMBL/GenBank/DDBJ whole genome shotgun (WGS) entry which is preliminary data.</text>
</comment>
<proteinExistence type="predicted"/>
<feature type="compositionally biased region" description="Basic and acidic residues" evidence="1">
    <location>
        <begin position="48"/>
        <end position="63"/>
    </location>
</feature>
<accession>A0A8H7EK55</accession>
<sequence>MPHKRAKSSIRAARKKALGSNLPVTKAESDDTPKGFARLLRFKEMVEKRRTEKKAKKEEEKNQKTGLTIQPGERVKDFNARVEQEYKKEFIDAVRAAKPVSQRKLKNREARKQKKVAKKEKMEQLYGGRDFDDLKDQVSFGEVADAPPTLTKVPKARGRGKEELDKKTKEVTDNKYESDEDENMKLLKASHKRKLQNMSASARKALDDERTRVIEHYRAKKAKKMAESGLTPLT</sequence>
<keyword evidence="3" id="KW-1185">Reference proteome</keyword>
<evidence type="ECO:0000313" key="3">
    <source>
        <dbReference type="Proteomes" id="UP000605846"/>
    </source>
</evidence>
<feature type="region of interest" description="Disordered" evidence="1">
    <location>
        <begin position="1"/>
        <end position="31"/>
    </location>
</feature>
<dbReference type="InterPro" id="IPR026680">
    <property type="entry name" value="CCDC137"/>
</dbReference>
<feature type="region of interest" description="Disordered" evidence="1">
    <location>
        <begin position="100"/>
        <end position="123"/>
    </location>
</feature>
<reference evidence="2" key="1">
    <citation type="submission" date="2020-01" db="EMBL/GenBank/DDBJ databases">
        <title>Genome Sequencing of Three Apophysomyces-Like Fungal Strains Confirms a Novel Fungal Genus in the Mucoromycota with divergent Burkholderia-like Endosymbiotic Bacteria.</title>
        <authorList>
            <person name="Stajich J.E."/>
            <person name="Macias A.M."/>
            <person name="Carter-House D."/>
            <person name="Lovett B."/>
            <person name="Kasson L.R."/>
            <person name="Berry K."/>
            <person name="Grigoriev I."/>
            <person name="Chang Y."/>
            <person name="Spatafora J."/>
            <person name="Kasson M.T."/>
        </authorList>
    </citation>
    <scope>NUCLEOTIDE SEQUENCE</scope>
    <source>
        <strain evidence="2">NRRL A-21654</strain>
    </source>
</reference>
<feature type="compositionally biased region" description="Basic residues" evidence="1">
    <location>
        <begin position="101"/>
        <end position="118"/>
    </location>
</feature>